<keyword evidence="2" id="KW-1185">Reference proteome</keyword>
<evidence type="ECO:0000313" key="1">
    <source>
        <dbReference type="EMBL" id="KZM19420.1"/>
    </source>
</evidence>
<dbReference type="Proteomes" id="UP000076837">
    <property type="component" value="Unassembled WGS sequence"/>
</dbReference>
<dbReference type="EMBL" id="JYNV01000291">
    <property type="protein sequence ID" value="KZM19420.1"/>
    <property type="molecule type" value="Genomic_DNA"/>
</dbReference>
<organism evidence="1 2">
    <name type="scientific">Didymella rabiei</name>
    <name type="common">Chickpea ascochyta blight fungus</name>
    <name type="synonym">Mycosphaerella rabiei</name>
    <dbReference type="NCBI Taxonomy" id="5454"/>
    <lineage>
        <taxon>Eukaryota</taxon>
        <taxon>Fungi</taxon>
        <taxon>Dikarya</taxon>
        <taxon>Ascomycota</taxon>
        <taxon>Pezizomycotina</taxon>
        <taxon>Dothideomycetes</taxon>
        <taxon>Pleosporomycetidae</taxon>
        <taxon>Pleosporales</taxon>
        <taxon>Pleosporineae</taxon>
        <taxon>Didymellaceae</taxon>
        <taxon>Ascochyta</taxon>
    </lineage>
</organism>
<accession>A0A162X9P8</accession>
<reference evidence="1 2" key="1">
    <citation type="journal article" date="2016" name="Sci. Rep.">
        <title>Draft genome sequencing and secretome analysis of fungal phytopathogen Ascochyta rabiei provides insight into the necrotrophic effector repertoire.</title>
        <authorList>
            <person name="Verma S."/>
            <person name="Gazara R.K."/>
            <person name="Nizam S."/>
            <person name="Parween S."/>
            <person name="Chattopadhyay D."/>
            <person name="Verma P.K."/>
        </authorList>
    </citation>
    <scope>NUCLEOTIDE SEQUENCE [LARGE SCALE GENOMIC DNA]</scope>
    <source>
        <strain evidence="1 2">ArDII</strain>
    </source>
</reference>
<protein>
    <submittedName>
        <fullName evidence="1">Uncharacterized protein</fullName>
    </submittedName>
</protein>
<evidence type="ECO:0000313" key="2">
    <source>
        <dbReference type="Proteomes" id="UP000076837"/>
    </source>
</evidence>
<proteinExistence type="predicted"/>
<dbReference type="AlphaFoldDB" id="A0A162X9P8"/>
<sequence>MHLTSFFTLFAAATILGAPTEPIEPTGITSLAADVLDQGDGFYLASYNEAGVLDVAFTPIAKLETTSPAAQLTTRATHTLGKRETVCSGRSSVALGTLDDANRQLASNAAAQGNYGKSSWGWVHRDAETSYFCNYQANFLTYQLIIDMHTVISGRCTQAGYGYDRRTNGGGAQDLSVGRTWRGDNFCDGNYHG</sequence>
<gene>
    <name evidence="1" type="ORF">ST47_g9362</name>
</gene>
<comment type="caution">
    <text evidence="1">The sequence shown here is derived from an EMBL/GenBank/DDBJ whole genome shotgun (WGS) entry which is preliminary data.</text>
</comment>
<name>A0A162X9P8_DIDRA</name>
<dbReference type="OrthoDB" id="4983399at2759"/>